<accession>A0A165HT31</accession>
<feature type="domain" description="Chromo" evidence="4">
    <location>
        <begin position="18"/>
        <end position="67"/>
    </location>
</feature>
<dbReference type="PRINTS" id="PR00504">
    <property type="entry name" value="CHROMODOMAIN"/>
</dbReference>
<dbReference type="OrthoDB" id="2630497at2759"/>
<evidence type="ECO:0000259" key="4">
    <source>
        <dbReference type="PROSITE" id="PS50013"/>
    </source>
</evidence>
<protein>
    <submittedName>
        <fullName evidence="5">Chromo-domain-containing protein</fullName>
    </submittedName>
</protein>
<dbReference type="PROSITE" id="PS50013">
    <property type="entry name" value="CHROMO_2"/>
    <property type="match status" value="1"/>
</dbReference>
<gene>
    <name evidence="5" type="ORF">EXIGLDRAFT_718316</name>
</gene>
<dbReference type="InterPro" id="IPR016197">
    <property type="entry name" value="Chromo-like_dom_sf"/>
</dbReference>
<dbReference type="SUPFAM" id="SSF54160">
    <property type="entry name" value="Chromo domain-like"/>
    <property type="match status" value="1"/>
</dbReference>
<dbReference type="GO" id="GO:0006338">
    <property type="term" value="P:chromatin remodeling"/>
    <property type="evidence" value="ECO:0007669"/>
    <property type="project" value="UniProtKB-ARBA"/>
</dbReference>
<evidence type="ECO:0000313" key="6">
    <source>
        <dbReference type="Proteomes" id="UP000077266"/>
    </source>
</evidence>
<dbReference type="AlphaFoldDB" id="A0A165HT31"/>
<evidence type="ECO:0000313" key="5">
    <source>
        <dbReference type="EMBL" id="KZV92425.1"/>
    </source>
</evidence>
<keyword evidence="2" id="KW-0539">Nucleus</keyword>
<dbReference type="Proteomes" id="UP000077266">
    <property type="component" value="Unassembled WGS sequence"/>
</dbReference>
<keyword evidence="6" id="KW-1185">Reference proteome</keyword>
<dbReference type="EMBL" id="KV426008">
    <property type="protein sequence ID" value="KZV92425.1"/>
    <property type="molecule type" value="Genomic_DNA"/>
</dbReference>
<dbReference type="InterPro" id="IPR023780">
    <property type="entry name" value="Chromo_domain"/>
</dbReference>
<dbReference type="InterPro" id="IPR051219">
    <property type="entry name" value="Heterochromatin_chromo-domain"/>
</dbReference>
<dbReference type="CDD" id="cd00024">
    <property type="entry name" value="CD_CSD"/>
    <property type="match status" value="1"/>
</dbReference>
<evidence type="ECO:0000256" key="3">
    <source>
        <dbReference type="SAM" id="MobiDB-lite"/>
    </source>
</evidence>
<feature type="region of interest" description="Disordered" evidence="3">
    <location>
        <begin position="71"/>
        <end position="91"/>
    </location>
</feature>
<dbReference type="SMART" id="SM00298">
    <property type="entry name" value="CHROMO"/>
    <property type="match status" value="1"/>
</dbReference>
<dbReference type="STRING" id="1314781.A0A165HT31"/>
<reference evidence="5 6" key="1">
    <citation type="journal article" date="2016" name="Mol. Biol. Evol.">
        <title>Comparative Genomics of Early-Diverging Mushroom-Forming Fungi Provides Insights into the Origins of Lignocellulose Decay Capabilities.</title>
        <authorList>
            <person name="Nagy L.G."/>
            <person name="Riley R."/>
            <person name="Tritt A."/>
            <person name="Adam C."/>
            <person name="Daum C."/>
            <person name="Floudas D."/>
            <person name="Sun H."/>
            <person name="Yadav J.S."/>
            <person name="Pangilinan J."/>
            <person name="Larsson K.H."/>
            <person name="Matsuura K."/>
            <person name="Barry K."/>
            <person name="Labutti K."/>
            <person name="Kuo R."/>
            <person name="Ohm R.A."/>
            <person name="Bhattacharya S.S."/>
            <person name="Shirouzu T."/>
            <person name="Yoshinaga Y."/>
            <person name="Martin F.M."/>
            <person name="Grigoriev I.V."/>
            <person name="Hibbett D.S."/>
        </authorList>
    </citation>
    <scope>NUCLEOTIDE SEQUENCE [LARGE SCALE GENOMIC DNA]</scope>
    <source>
        <strain evidence="5 6">HHB12029</strain>
    </source>
</reference>
<organism evidence="5 6">
    <name type="scientific">Exidia glandulosa HHB12029</name>
    <dbReference type="NCBI Taxonomy" id="1314781"/>
    <lineage>
        <taxon>Eukaryota</taxon>
        <taxon>Fungi</taxon>
        <taxon>Dikarya</taxon>
        <taxon>Basidiomycota</taxon>
        <taxon>Agaricomycotina</taxon>
        <taxon>Agaricomycetes</taxon>
        <taxon>Auriculariales</taxon>
        <taxon>Exidiaceae</taxon>
        <taxon>Exidia</taxon>
    </lineage>
</organism>
<evidence type="ECO:0000256" key="2">
    <source>
        <dbReference type="ARBA" id="ARBA00023242"/>
    </source>
</evidence>
<dbReference type="InterPro" id="IPR017984">
    <property type="entry name" value="Chromo_dom_subgr"/>
</dbReference>
<evidence type="ECO:0000256" key="1">
    <source>
        <dbReference type="ARBA" id="ARBA00004123"/>
    </source>
</evidence>
<dbReference type="PROSITE" id="PS00598">
    <property type="entry name" value="CHROMO_1"/>
    <property type="match status" value="1"/>
</dbReference>
<sequence length="91" mass="10365">MVSWKTSIQPAPRAQEEYTVERILDVRADRHTGRYLYYVKWQGYSVDDSTWEPEENLDRAEGLIQAFWAARQGGAGGGGQSQNQSQTQTQN</sequence>
<comment type="subcellular location">
    <subcellularLocation>
        <location evidence="1">Nucleus</location>
    </subcellularLocation>
</comment>
<name>A0A165HT31_EXIGL</name>
<dbReference type="InterPro" id="IPR023779">
    <property type="entry name" value="Chromodomain_CS"/>
</dbReference>
<dbReference type="InterPro" id="IPR000953">
    <property type="entry name" value="Chromo/chromo_shadow_dom"/>
</dbReference>
<dbReference type="PANTHER" id="PTHR22812">
    <property type="entry name" value="CHROMOBOX PROTEIN"/>
    <property type="match status" value="1"/>
</dbReference>
<dbReference type="Pfam" id="PF00385">
    <property type="entry name" value="Chromo"/>
    <property type="match status" value="1"/>
</dbReference>
<feature type="compositionally biased region" description="Low complexity" evidence="3">
    <location>
        <begin position="81"/>
        <end position="91"/>
    </location>
</feature>
<dbReference type="GO" id="GO:0005634">
    <property type="term" value="C:nucleus"/>
    <property type="evidence" value="ECO:0007669"/>
    <property type="project" value="UniProtKB-SubCell"/>
</dbReference>
<proteinExistence type="predicted"/>
<dbReference type="InParanoid" id="A0A165HT31"/>
<dbReference type="Gene3D" id="2.40.50.40">
    <property type="match status" value="1"/>
</dbReference>